<evidence type="ECO:0000256" key="1">
    <source>
        <dbReference type="ARBA" id="ARBA00023015"/>
    </source>
</evidence>
<dbReference type="InterPro" id="IPR036388">
    <property type="entry name" value="WH-like_DNA-bd_sf"/>
</dbReference>
<keyword evidence="1" id="KW-0805">Transcription regulation</keyword>
<dbReference type="Proteomes" id="UP001589536">
    <property type="component" value="Unassembled WGS sequence"/>
</dbReference>
<keyword evidence="3" id="KW-0804">Transcription</keyword>
<dbReference type="InterPro" id="IPR050707">
    <property type="entry name" value="HTH_MetabolicPath_Reg"/>
</dbReference>
<evidence type="ECO:0000256" key="3">
    <source>
        <dbReference type="ARBA" id="ARBA00023163"/>
    </source>
</evidence>
<dbReference type="Gene3D" id="3.30.450.40">
    <property type="match status" value="1"/>
</dbReference>
<evidence type="ECO:0000259" key="5">
    <source>
        <dbReference type="PROSITE" id="PS51078"/>
    </source>
</evidence>
<dbReference type="NCBIfam" id="TIGR02431">
    <property type="entry name" value="pcaR_pcaU"/>
    <property type="match status" value="1"/>
</dbReference>
<evidence type="ECO:0000259" key="4">
    <source>
        <dbReference type="PROSITE" id="PS51077"/>
    </source>
</evidence>
<comment type="caution">
    <text evidence="6">The sequence shown here is derived from an EMBL/GenBank/DDBJ whole genome shotgun (WGS) entry which is preliminary data.</text>
</comment>
<dbReference type="Pfam" id="PF09339">
    <property type="entry name" value="HTH_IclR"/>
    <property type="match status" value="1"/>
</dbReference>
<dbReference type="PROSITE" id="PS51078">
    <property type="entry name" value="ICLR_ED"/>
    <property type="match status" value="1"/>
</dbReference>
<dbReference type="SMART" id="SM00346">
    <property type="entry name" value="HTH_ICLR"/>
    <property type="match status" value="1"/>
</dbReference>
<evidence type="ECO:0000256" key="2">
    <source>
        <dbReference type="ARBA" id="ARBA00023125"/>
    </source>
</evidence>
<feature type="domain" description="IclR-ED" evidence="5">
    <location>
        <begin position="83"/>
        <end position="272"/>
    </location>
</feature>
<name>A0ABV5UME8_9MICC</name>
<evidence type="ECO:0000313" key="7">
    <source>
        <dbReference type="Proteomes" id="UP001589536"/>
    </source>
</evidence>
<dbReference type="InterPro" id="IPR012794">
    <property type="entry name" value="PcaR_PcaU"/>
</dbReference>
<accession>A0ABV5UME8</accession>
<feature type="domain" description="HTH iclR-type" evidence="4">
    <location>
        <begin position="22"/>
        <end position="82"/>
    </location>
</feature>
<sequence>MTDAAVAGAPRTRAPQASDQYVQSLARGLSVIRAFDAAHPVMTLSEVAARTNLTRATARRFLHTLVELGYVRTDGKTFALTAMVLQLGYSYLSALSLPQLAQPHLEDLSLNLGESTSAAVLDGMDIFYVARVTTRRIMTVGISVGTRFPAYATSMGRVLLANLPPQKLDEYLSAVEFKALTPRTITAREELVAELNRVRKQGWCLLDQELEIGLMSIAAPVWNHNAGHVAAAVNVSLQAQNVAAQPNPEAYLESVREQIVETARAISRDVSAKH</sequence>
<evidence type="ECO:0000313" key="6">
    <source>
        <dbReference type="EMBL" id="MFB9713686.1"/>
    </source>
</evidence>
<proteinExistence type="predicted"/>
<gene>
    <name evidence="6" type="ORF">ACFFPI_05895</name>
</gene>
<dbReference type="Gene3D" id="1.10.10.10">
    <property type="entry name" value="Winged helix-like DNA-binding domain superfamily/Winged helix DNA-binding domain"/>
    <property type="match status" value="1"/>
</dbReference>
<dbReference type="InterPro" id="IPR014757">
    <property type="entry name" value="Tscrpt_reg_IclR_C"/>
</dbReference>
<reference evidence="6 7" key="1">
    <citation type="submission" date="2024-09" db="EMBL/GenBank/DDBJ databases">
        <authorList>
            <person name="Sun Q."/>
            <person name="Mori K."/>
        </authorList>
    </citation>
    <scope>NUCLEOTIDE SEQUENCE [LARGE SCALE GENOMIC DNA]</scope>
    <source>
        <strain evidence="6 7">JCM 13519</strain>
    </source>
</reference>
<dbReference type="InterPro" id="IPR005471">
    <property type="entry name" value="Tscrpt_reg_IclR_N"/>
</dbReference>
<dbReference type="InterPro" id="IPR036390">
    <property type="entry name" value="WH_DNA-bd_sf"/>
</dbReference>
<dbReference type="SUPFAM" id="SSF46785">
    <property type="entry name" value="Winged helix' DNA-binding domain"/>
    <property type="match status" value="1"/>
</dbReference>
<dbReference type="InterPro" id="IPR029016">
    <property type="entry name" value="GAF-like_dom_sf"/>
</dbReference>
<dbReference type="RefSeq" id="WP_345053069.1">
    <property type="nucleotide sequence ID" value="NZ_BAABED010000001.1"/>
</dbReference>
<organism evidence="6 7">
    <name type="scientific">Arthrobacter methylotrophus</name>
    <dbReference type="NCBI Taxonomy" id="121291"/>
    <lineage>
        <taxon>Bacteria</taxon>
        <taxon>Bacillati</taxon>
        <taxon>Actinomycetota</taxon>
        <taxon>Actinomycetes</taxon>
        <taxon>Micrococcales</taxon>
        <taxon>Micrococcaceae</taxon>
        <taxon>Arthrobacter</taxon>
    </lineage>
</organism>
<protein>
    <submittedName>
        <fullName evidence="6">IclR family transcriptional regulator C-terminal domain-containing protein</fullName>
    </submittedName>
</protein>
<dbReference type="EMBL" id="JBHMBH010000012">
    <property type="protein sequence ID" value="MFB9713686.1"/>
    <property type="molecule type" value="Genomic_DNA"/>
</dbReference>
<dbReference type="PANTHER" id="PTHR30136:SF34">
    <property type="entry name" value="TRANSCRIPTIONAL REGULATOR"/>
    <property type="match status" value="1"/>
</dbReference>
<dbReference type="Pfam" id="PF01614">
    <property type="entry name" value="IclR_C"/>
    <property type="match status" value="1"/>
</dbReference>
<dbReference type="PROSITE" id="PS51077">
    <property type="entry name" value="HTH_ICLR"/>
    <property type="match status" value="1"/>
</dbReference>
<dbReference type="PANTHER" id="PTHR30136">
    <property type="entry name" value="HELIX-TURN-HELIX TRANSCRIPTIONAL REGULATOR, ICLR FAMILY"/>
    <property type="match status" value="1"/>
</dbReference>
<keyword evidence="7" id="KW-1185">Reference proteome</keyword>
<dbReference type="SUPFAM" id="SSF55781">
    <property type="entry name" value="GAF domain-like"/>
    <property type="match status" value="1"/>
</dbReference>
<keyword evidence="2" id="KW-0238">DNA-binding</keyword>